<dbReference type="InterPro" id="IPR014001">
    <property type="entry name" value="Helicase_ATP-bd"/>
</dbReference>
<gene>
    <name evidence="12" type="ORF">H9850_02390</name>
</gene>
<dbReference type="GO" id="GO:0009035">
    <property type="term" value="F:type I site-specific deoxyribonuclease activity"/>
    <property type="evidence" value="ECO:0007669"/>
    <property type="project" value="UniProtKB-EC"/>
</dbReference>
<dbReference type="Gene3D" id="3.90.1570.50">
    <property type="match status" value="1"/>
</dbReference>
<dbReference type="Pfam" id="PF22679">
    <property type="entry name" value="T1R_D3-like"/>
    <property type="match status" value="1"/>
</dbReference>
<comment type="similarity">
    <text evidence="2 10">Belongs to the HsdR family.</text>
</comment>
<dbReference type="Proteomes" id="UP000886829">
    <property type="component" value="Unassembled WGS sequence"/>
</dbReference>
<dbReference type="PROSITE" id="PS51192">
    <property type="entry name" value="HELICASE_ATP_BIND_1"/>
    <property type="match status" value="1"/>
</dbReference>
<reference evidence="12" key="2">
    <citation type="submission" date="2021-04" db="EMBL/GenBank/DDBJ databases">
        <authorList>
            <person name="Gilroy R."/>
        </authorList>
    </citation>
    <scope>NUCLEOTIDE SEQUENCE</scope>
    <source>
        <strain evidence="12">USASDec5-558</strain>
    </source>
</reference>
<dbReference type="CDD" id="cd18800">
    <property type="entry name" value="SF2_C_EcoR124I-like"/>
    <property type="match status" value="1"/>
</dbReference>
<feature type="domain" description="Helicase ATP-binding" evidence="11">
    <location>
        <begin position="283"/>
        <end position="469"/>
    </location>
</feature>
<dbReference type="InterPro" id="IPR007409">
    <property type="entry name" value="Restrct_endonuc_type1_HsdR_N"/>
</dbReference>
<dbReference type="InterPro" id="IPR040980">
    <property type="entry name" value="SWI2_SNF2"/>
</dbReference>
<evidence type="ECO:0000256" key="2">
    <source>
        <dbReference type="ARBA" id="ARBA00008598"/>
    </source>
</evidence>
<dbReference type="Pfam" id="PF18766">
    <property type="entry name" value="SWI2_SNF2"/>
    <property type="match status" value="1"/>
</dbReference>
<evidence type="ECO:0000256" key="10">
    <source>
        <dbReference type="RuleBase" id="RU364115"/>
    </source>
</evidence>
<name>A0A9D2B054_9GAMM</name>
<keyword evidence="6" id="KW-0255">Endonuclease</keyword>
<evidence type="ECO:0000256" key="9">
    <source>
        <dbReference type="ARBA" id="ARBA00023125"/>
    </source>
</evidence>
<dbReference type="AlphaFoldDB" id="A0A9D2B054"/>
<accession>A0A9D2B054</accession>
<comment type="caution">
    <text evidence="12">The sequence shown here is derived from an EMBL/GenBank/DDBJ whole genome shotgun (WGS) entry which is preliminary data.</text>
</comment>
<dbReference type="EC" id="3.1.21.3" evidence="10"/>
<evidence type="ECO:0000313" key="13">
    <source>
        <dbReference type="Proteomes" id="UP000886829"/>
    </source>
</evidence>
<dbReference type="EMBL" id="DXEV01000045">
    <property type="protein sequence ID" value="HIX56303.1"/>
    <property type="molecule type" value="Genomic_DNA"/>
</dbReference>
<evidence type="ECO:0000256" key="4">
    <source>
        <dbReference type="ARBA" id="ARBA00022741"/>
    </source>
</evidence>
<keyword evidence="3" id="KW-0540">Nuclease</keyword>
<organism evidence="12 13">
    <name type="scientific">Candidatus Anaerobiospirillum pullistercoris</name>
    <dbReference type="NCBI Taxonomy" id="2838452"/>
    <lineage>
        <taxon>Bacteria</taxon>
        <taxon>Pseudomonadati</taxon>
        <taxon>Pseudomonadota</taxon>
        <taxon>Gammaproteobacteria</taxon>
        <taxon>Aeromonadales</taxon>
        <taxon>Succinivibrionaceae</taxon>
        <taxon>Anaerobiospirillum</taxon>
    </lineage>
</organism>
<dbReference type="Pfam" id="PF04313">
    <property type="entry name" value="HSDR_N"/>
    <property type="match status" value="1"/>
</dbReference>
<dbReference type="GO" id="GO:0005524">
    <property type="term" value="F:ATP binding"/>
    <property type="evidence" value="ECO:0007669"/>
    <property type="project" value="UniProtKB-KW"/>
</dbReference>
<evidence type="ECO:0000256" key="1">
    <source>
        <dbReference type="ARBA" id="ARBA00000851"/>
    </source>
</evidence>
<evidence type="ECO:0000259" key="11">
    <source>
        <dbReference type="PROSITE" id="PS51192"/>
    </source>
</evidence>
<dbReference type="InterPro" id="IPR004473">
    <property type="entry name" value="Restrct_endonuc_typeI_HsdR"/>
</dbReference>
<comment type="function">
    <text evidence="10">Subunit R is required for both nuclease and ATPase activities, but not for modification.</text>
</comment>
<dbReference type="GO" id="GO:0003677">
    <property type="term" value="F:DNA binding"/>
    <property type="evidence" value="ECO:0007669"/>
    <property type="project" value="UniProtKB-KW"/>
</dbReference>
<dbReference type="PANTHER" id="PTHR30195">
    <property type="entry name" value="TYPE I SITE-SPECIFIC DEOXYRIBONUCLEASE PROTEIN SUBUNIT M AND R"/>
    <property type="match status" value="1"/>
</dbReference>
<keyword evidence="9 10" id="KW-0238">DNA-binding</keyword>
<dbReference type="PANTHER" id="PTHR30195:SF15">
    <property type="entry name" value="TYPE I RESTRICTION ENZYME HINDI ENDONUCLEASE SUBUNIT"/>
    <property type="match status" value="1"/>
</dbReference>
<proteinExistence type="inferred from homology"/>
<dbReference type="Gene3D" id="3.40.50.300">
    <property type="entry name" value="P-loop containing nucleotide triphosphate hydrolases"/>
    <property type="match status" value="2"/>
</dbReference>
<keyword evidence="7 10" id="KW-0378">Hydrolase</keyword>
<dbReference type="CDD" id="cd22332">
    <property type="entry name" value="HsdR_N"/>
    <property type="match status" value="1"/>
</dbReference>
<evidence type="ECO:0000256" key="8">
    <source>
        <dbReference type="ARBA" id="ARBA00022840"/>
    </source>
</evidence>
<evidence type="ECO:0000256" key="3">
    <source>
        <dbReference type="ARBA" id="ARBA00022722"/>
    </source>
</evidence>
<sequence length="1076" mass="122707">MGTGDYYESEYESAMLELLASLGWVHTCGNEMPRKYQDILIRDDMLSFLQQQYPDLTASELDGVILNLSNTGEATEYLSLRATASLCVNGFTFRREDLSLPNQHVDYIDFEHPQANIFRAVNQLTIREGKAERRPDILLFVNGIPFCILELKNPVKQQASIYSAWEQIHVRYRRDIPSLMKYCLLSCISDGGSTRLGTTFSPFEHYYAWKKVDNEDDIAAGLGELQTLVSGALAPERFLDIIRDFVYFPDIQEGQQSETEIVCRYPQFFAVKKLLDSILSHLRANGGDGKGGTYFGATGCGKTYTMLFLARQLLRRTKLAPTILVIVDREDLESQASKLFEASTEFLGDTSIRSFDSRNDLKSELTVRQSGGVFVTTVQKFCEATGLLSERSNIICFSDEAHRTQLNLGEKLEIKDGSDGGQVGAFAKFGFAQYLHDALPNATFVGFTGTPIEDTIQVFGPVVDKYTMKQAVADGITVPLKYEPRLARILLDTEKAKEIEAYYAQCESEGAAADEVNRSRRAMSKLEVILSNDERLEHVAADIAMHYESYVSEHLGTESKAMVVTSTRQIAYCLHNKLKVIRPDWFVPKRVTDESVFDTPEKKAELESYQSLPLVNIVATRGSNDLKEMFELLGDKTHRQMLDREFKKPHSNFRIAIVVDMWITGFDVPCLSVLYNDKPLQRHTLIQTISRVNRTYPGKEYGVIVDYIGIRQNMQQALRQYGGDEEMPADTELTYTIFVKELRILQEMLVQFDVSDFFNDDPLLRLRTLQRAAEFVLAHPAQNKTSFNTLFKGHVKHLKSAYGILQPAGRLNKEEVRWAQFFMAVKEINGKTTNTEHYYETMNIAVEKMVSQALQCSGIETVLNAKGEEELFSEEFTEEIERLELPHTKFHLLVKLLKKAIREYSSSNQLKAKSFDERLQQVVNKYNNRDNLRFTNKAIASQSVNAAQEMVAMSLSELTDEVLEIFRSLRKDREEFKRLGITAEEKAFYDILIDQRDTLQLECADEKCLDLAREIKKKIDYFDTNYSDWLQNNNLMSNLHSDLTLSLIIAGYPLSCNEEIFDKVKSQINSCDIYYS</sequence>
<dbReference type="SMART" id="SM00487">
    <property type="entry name" value="DEXDc"/>
    <property type="match status" value="1"/>
</dbReference>
<dbReference type="InterPro" id="IPR051268">
    <property type="entry name" value="Type-I_R_enzyme_R_subunit"/>
</dbReference>
<comment type="catalytic activity">
    <reaction evidence="1 10">
        <text>Endonucleolytic cleavage of DNA to give random double-stranded fragments with terminal 5'-phosphates, ATP is simultaneously hydrolyzed.</text>
        <dbReference type="EC" id="3.1.21.3"/>
    </reaction>
</comment>
<reference evidence="12" key="1">
    <citation type="journal article" date="2021" name="PeerJ">
        <title>Extensive microbial diversity within the chicken gut microbiome revealed by metagenomics and culture.</title>
        <authorList>
            <person name="Gilroy R."/>
            <person name="Ravi A."/>
            <person name="Getino M."/>
            <person name="Pursley I."/>
            <person name="Horton D.L."/>
            <person name="Alikhan N.F."/>
            <person name="Baker D."/>
            <person name="Gharbi K."/>
            <person name="Hall N."/>
            <person name="Watson M."/>
            <person name="Adriaenssens E.M."/>
            <person name="Foster-Nyarko E."/>
            <person name="Jarju S."/>
            <person name="Secka A."/>
            <person name="Antonio M."/>
            <person name="Oren A."/>
            <person name="Chaudhuri R.R."/>
            <person name="La Ragione R."/>
            <person name="Hildebrand F."/>
            <person name="Pallen M.J."/>
        </authorList>
    </citation>
    <scope>NUCLEOTIDE SEQUENCE</scope>
    <source>
        <strain evidence="12">USASDec5-558</strain>
    </source>
</reference>
<dbReference type="InterPro" id="IPR021810">
    <property type="entry name" value="T1RH-like_C"/>
</dbReference>
<evidence type="ECO:0000256" key="5">
    <source>
        <dbReference type="ARBA" id="ARBA00022747"/>
    </source>
</evidence>
<keyword evidence="8 10" id="KW-0067">ATP-binding</keyword>
<dbReference type="InterPro" id="IPR055180">
    <property type="entry name" value="HsdR_RecA-like_helicase_dom_2"/>
</dbReference>
<dbReference type="GO" id="GO:0009307">
    <property type="term" value="P:DNA restriction-modification system"/>
    <property type="evidence" value="ECO:0007669"/>
    <property type="project" value="UniProtKB-KW"/>
</dbReference>
<protein>
    <recommendedName>
        <fullName evidence="10">Type I restriction enzyme endonuclease subunit</fullName>
        <shortName evidence="10">R protein</shortName>
        <ecNumber evidence="10">3.1.21.3</ecNumber>
    </recommendedName>
</protein>
<evidence type="ECO:0000313" key="12">
    <source>
        <dbReference type="EMBL" id="HIX56303.1"/>
    </source>
</evidence>
<dbReference type="SUPFAM" id="SSF52540">
    <property type="entry name" value="P-loop containing nucleoside triphosphate hydrolases"/>
    <property type="match status" value="2"/>
</dbReference>
<keyword evidence="5 10" id="KW-0680">Restriction system</keyword>
<dbReference type="InterPro" id="IPR027417">
    <property type="entry name" value="P-loop_NTPase"/>
</dbReference>
<keyword evidence="4 10" id="KW-0547">Nucleotide-binding</keyword>
<dbReference type="NCBIfam" id="TIGR00348">
    <property type="entry name" value="hsdR"/>
    <property type="match status" value="1"/>
</dbReference>
<evidence type="ECO:0000256" key="7">
    <source>
        <dbReference type="ARBA" id="ARBA00022801"/>
    </source>
</evidence>
<evidence type="ECO:0000256" key="6">
    <source>
        <dbReference type="ARBA" id="ARBA00022759"/>
    </source>
</evidence>
<dbReference type="Pfam" id="PF11867">
    <property type="entry name" value="T1RH-like_C"/>
    <property type="match status" value="1"/>
</dbReference>
<comment type="subunit">
    <text evidence="10">The type I restriction/modification system is composed of three polypeptides R, M and S.</text>
</comment>